<feature type="chain" id="PRO_5014129131" evidence="1">
    <location>
        <begin position="29"/>
        <end position="117"/>
    </location>
</feature>
<reference evidence="2 3" key="1">
    <citation type="submission" date="2017-11" db="EMBL/GenBank/DDBJ databases">
        <title>Genomic Encyclopedia of Archaeal and Bacterial Type Strains, Phase II (KMG-II): From Individual Species to Whole Genera.</title>
        <authorList>
            <person name="Goeker M."/>
        </authorList>
    </citation>
    <scope>NUCLEOTIDE SEQUENCE [LARGE SCALE GENOMIC DNA]</scope>
    <source>
        <strain evidence="2 3">DSM 28175</strain>
    </source>
</reference>
<proteinExistence type="predicted"/>
<organism evidence="2 3">
    <name type="scientific">Mucilaginibacter auburnensis</name>
    <dbReference type="NCBI Taxonomy" id="1457233"/>
    <lineage>
        <taxon>Bacteria</taxon>
        <taxon>Pseudomonadati</taxon>
        <taxon>Bacteroidota</taxon>
        <taxon>Sphingobacteriia</taxon>
        <taxon>Sphingobacteriales</taxon>
        <taxon>Sphingobacteriaceae</taxon>
        <taxon>Mucilaginibacter</taxon>
    </lineage>
</organism>
<dbReference type="Proteomes" id="UP000242687">
    <property type="component" value="Unassembled WGS sequence"/>
</dbReference>
<evidence type="ECO:0000313" key="2">
    <source>
        <dbReference type="EMBL" id="PJJ80520.1"/>
    </source>
</evidence>
<sequence>MQMRVYKQFYMIFVLLRACLWNVSISFAGNVEAKLSAEGVDDSQHINRNIIMVSASDAVYAADNFDEAEQHDFLRTQVSRVTALPVFHRDRIYNRKNLNGERVRFLRLLLFPNHSFG</sequence>
<comment type="caution">
    <text evidence="2">The sequence shown here is derived from an EMBL/GenBank/DDBJ whole genome shotgun (WGS) entry which is preliminary data.</text>
</comment>
<keyword evidence="3" id="KW-1185">Reference proteome</keyword>
<protein>
    <submittedName>
        <fullName evidence="2">Uncharacterized protein</fullName>
    </submittedName>
</protein>
<gene>
    <name evidence="2" type="ORF">CLV57_3671</name>
</gene>
<keyword evidence="1" id="KW-0732">Signal</keyword>
<evidence type="ECO:0000313" key="3">
    <source>
        <dbReference type="Proteomes" id="UP000242687"/>
    </source>
</evidence>
<dbReference type="AlphaFoldDB" id="A0A2H9VQF7"/>
<accession>A0A2H9VQF7</accession>
<feature type="signal peptide" evidence="1">
    <location>
        <begin position="1"/>
        <end position="28"/>
    </location>
</feature>
<evidence type="ECO:0000256" key="1">
    <source>
        <dbReference type="SAM" id="SignalP"/>
    </source>
</evidence>
<dbReference type="EMBL" id="PGFJ01000002">
    <property type="protein sequence ID" value="PJJ80520.1"/>
    <property type="molecule type" value="Genomic_DNA"/>
</dbReference>
<name>A0A2H9VQF7_9SPHI</name>